<reference evidence="6 7" key="1">
    <citation type="submission" date="2021-12" db="EMBL/GenBank/DDBJ databases">
        <title>Sinirhodobacter sp. WL0062 is a bacterium isolated from seawater.</title>
        <authorList>
            <person name="Wang L."/>
            <person name="He W."/>
            <person name="Zhang D.-F."/>
        </authorList>
    </citation>
    <scope>NUCLEOTIDE SEQUENCE [LARGE SCALE GENOMIC DNA]</scope>
    <source>
        <strain evidence="6 7">WL0062</strain>
    </source>
</reference>
<evidence type="ECO:0000259" key="5">
    <source>
        <dbReference type="Pfam" id="PF03968"/>
    </source>
</evidence>
<feature type="chain" id="PRO_5045365668" evidence="4">
    <location>
        <begin position="22"/>
        <end position="160"/>
    </location>
</feature>
<dbReference type="InterPro" id="IPR005653">
    <property type="entry name" value="OstA-like_N"/>
</dbReference>
<evidence type="ECO:0000256" key="4">
    <source>
        <dbReference type="SAM" id="SignalP"/>
    </source>
</evidence>
<dbReference type="PANTHER" id="PTHR36504:SF1">
    <property type="entry name" value="LIPOPOLYSACCHARIDE EXPORT SYSTEM PROTEIN LPTA"/>
    <property type="match status" value="1"/>
</dbReference>
<evidence type="ECO:0000256" key="2">
    <source>
        <dbReference type="ARBA" id="ARBA00022729"/>
    </source>
</evidence>
<keyword evidence="2 4" id="KW-0732">Signal</keyword>
<dbReference type="RefSeq" id="WP_233676180.1">
    <property type="nucleotide sequence ID" value="NZ_JAJUOS010000004.1"/>
</dbReference>
<dbReference type="Pfam" id="PF03968">
    <property type="entry name" value="LptD_N"/>
    <property type="match status" value="1"/>
</dbReference>
<sequence length="160" mass="16436">MFSRSRILALIFLLAPVAVSAQEVAFAGLRADTAAPVEVTADSLSINQADGTAVFSGNVVIGQGEMRLQAATVQVEYGADTTKIARLHASGGVTLASPTEAAEASDAVYDVTTGRLVMTGDVLLTQGASVMSGQKLDVDLKTGVGRMDGRVRTILQPGGN</sequence>
<evidence type="ECO:0000313" key="7">
    <source>
        <dbReference type="Proteomes" id="UP001521181"/>
    </source>
</evidence>
<dbReference type="Proteomes" id="UP001521181">
    <property type="component" value="Unassembled WGS sequence"/>
</dbReference>
<accession>A0ABS8YWP5</accession>
<evidence type="ECO:0000256" key="1">
    <source>
        <dbReference type="ARBA" id="ARBA00022448"/>
    </source>
</evidence>
<dbReference type="InterPro" id="IPR052037">
    <property type="entry name" value="LPS_export_LptA"/>
</dbReference>
<keyword evidence="7" id="KW-1185">Reference proteome</keyword>
<feature type="domain" description="Organic solvent tolerance-like N-terminal" evidence="5">
    <location>
        <begin position="38"/>
        <end position="143"/>
    </location>
</feature>
<dbReference type="EMBL" id="JAJUOS010000004">
    <property type="protein sequence ID" value="MCE5973176.1"/>
    <property type="molecule type" value="Genomic_DNA"/>
</dbReference>
<proteinExistence type="predicted"/>
<dbReference type="InterPro" id="IPR014340">
    <property type="entry name" value="LptA"/>
</dbReference>
<keyword evidence="1" id="KW-0813">Transport</keyword>
<protein>
    <submittedName>
        <fullName evidence="6">Lipopolysaccharide transport periplasmic protein LptA</fullName>
    </submittedName>
</protein>
<evidence type="ECO:0000256" key="3">
    <source>
        <dbReference type="ARBA" id="ARBA00022764"/>
    </source>
</evidence>
<dbReference type="Gene3D" id="2.60.450.10">
    <property type="entry name" value="Lipopolysaccharide (LPS) transport protein A like domain"/>
    <property type="match status" value="1"/>
</dbReference>
<organism evidence="6 7">
    <name type="scientific">Rhodobacter flavimaris</name>
    <dbReference type="NCBI Taxonomy" id="2907145"/>
    <lineage>
        <taxon>Bacteria</taxon>
        <taxon>Pseudomonadati</taxon>
        <taxon>Pseudomonadota</taxon>
        <taxon>Alphaproteobacteria</taxon>
        <taxon>Rhodobacterales</taxon>
        <taxon>Rhodobacter group</taxon>
        <taxon>Rhodobacter</taxon>
    </lineage>
</organism>
<comment type="caution">
    <text evidence="6">The sequence shown here is derived from an EMBL/GenBank/DDBJ whole genome shotgun (WGS) entry which is preliminary data.</text>
</comment>
<evidence type="ECO:0000313" key="6">
    <source>
        <dbReference type="EMBL" id="MCE5973176.1"/>
    </source>
</evidence>
<name>A0ABS8YWP5_9RHOB</name>
<feature type="signal peptide" evidence="4">
    <location>
        <begin position="1"/>
        <end position="21"/>
    </location>
</feature>
<gene>
    <name evidence="6" type="primary">lptA</name>
    <name evidence="6" type="ORF">LZA78_06775</name>
</gene>
<dbReference type="NCBIfam" id="TIGR03002">
    <property type="entry name" value="outer_YhbN_LptA"/>
    <property type="match status" value="1"/>
</dbReference>
<dbReference type="PANTHER" id="PTHR36504">
    <property type="entry name" value="LIPOPOLYSACCHARIDE EXPORT SYSTEM PROTEIN LPTA"/>
    <property type="match status" value="1"/>
</dbReference>
<keyword evidence="3" id="KW-0574">Periplasm</keyword>